<reference evidence="3" key="1">
    <citation type="submission" date="2020-10" db="EMBL/GenBank/DDBJ databases">
        <title>Sequencing the genomes of 1000 actinobacteria strains.</title>
        <authorList>
            <person name="Klenk H.-P."/>
        </authorList>
    </citation>
    <scope>NUCLEOTIDE SEQUENCE</scope>
    <source>
        <strain evidence="3">DSM 45354</strain>
    </source>
</reference>
<dbReference type="InterPro" id="IPR004360">
    <property type="entry name" value="Glyas_Fos-R_dOase_dom"/>
</dbReference>
<feature type="domain" description="VOC" evidence="2">
    <location>
        <begin position="1"/>
        <end position="125"/>
    </location>
</feature>
<dbReference type="InterPro" id="IPR037523">
    <property type="entry name" value="VOC_core"/>
</dbReference>
<dbReference type="GO" id="GO:0016829">
    <property type="term" value="F:lyase activity"/>
    <property type="evidence" value="ECO:0007669"/>
    <property type="project" value="UniProtKB-KW"/>
</dbReference>
<protein>
    <submittedName>
        <fullName evidence="3">Catechol 2,3-dioxygenase-like lactoylglutathione lyase family enzyme</fullName>
    </submittedName>
</protein>
<accession>A0A927RP92</accession>
<dbReference type="EMBL" id="JADBEM010000001">
    <property type="protein sequence ID" value="MBE1610878.1"/>
    <property type="molecule type" value="Genomic_DNA"/>
</dbReference>
<dbReference type="InterPro" id="IPR029068">
    <property type="entry name" value="Glyas_Bleomycin-R_OHBP_Dase"/>
</dbReference>
<dbReference type="PROSITE" id="PS51819">
    <property type="entry name" value="VOC"/>
    <property type="match status" value="1"/>
</dbReference>
<keyword evidence="3" id="KW-0456">Lyase</keyword>
<evidence type="ECO:0000313" key="3">
    <source>
        <dbReference type="EMBL" id="MBE1610878.1"/>
    </source>
</evidence>
<sequence>MSYVEIGVSDLGRSEEFYGELLGLGAGSDADDTDGHRARWLGGAEHGRVKLVEVGPDGRPSGWDRDDLQRGIRHFGLKVRGVDAWIDRLKAAGVEVAAGPFDAFGGVRIAFFFDPDGAYLEFVEGYVQHNELWSAELAQAEVDTYEGWDGTPRFDHVAVTVPDLDEALGYYRDRLDFGVVGQLVRPEDPRGFLITNLRAGHGTLEVFTYTPQTYARESVGGSDRLGIRAVGVGVGEGVEPGTALGPGDVPLHLRTVAGTTGQGAA</sequence>
<keyword evidence="4" id="KW-1185">Reference proteome</keyword>
<dbReference type="RefSeq" id="WP_192754179.1">
    <property type="nucleotide sequence ID" value="NZ_BAABJL010000250.1"/>
</dbReference>
<keyword evidence="1" id="KW-0479">Metal-binding</keyword>
<dbReference type="PANTHER" id="PTHR43048:SF3">
    <property type="entry name" value="METHYLMALONYL-COA EPIMERASE, MITOCHONDRIAL"/>
    <property type="match status" value="1"/>
</dbReference>
<dbReference type="InterPro" id="IPR051785">
    <property type="entry name" value="MMCE/EMCE_epimerase"/>
</dbReference>
<name>A0A927RP92_9ACTN</name>
<evidence type="ECO:0000259" key="2">
    <source>
        <dbReference type="PROSITE" id="PS51819"/>
    </source>
</evidence>
<dbReference type="GO" id="GO:0046491">
    <property type="term" value="P:L-methylmalonyl-CoA metabolic process"/>
    <property type="evidence" value="ECO:0007669"/>
    <property type="project" value="TreeGrafter"/>
</dbReference>
<comment type="caution">
    <text evidence="3">The sequence shown here is derived from an EMBL/GenBank/DDBJ whole genome shotgun (WGS) entry which is preliminary data.</text>
</comment>
<dbReference type="Proteomes" id="UP000638648">
    <property type="component" value="Unassembled WGS sequence"/>
</dbReference>
<dbReference type="GO" id="GO:0004493">
    <property type="term" value="F:methylmalonyl-CoA epimerase activity"/>
    <property type="evidence" value="ECO:0007669"/>
    <property type="project" value="TreeGrafter"/>
</dbReference>
<dbReference type="SUPFAM" id="SSF54593">
    <property type="entry name" value="Glyoxalase/Bleomycin resistance protein/Dihydroxybiphenyl dioxygenase"/>
    <property type="match status" value="1"/>
</dbReference>
<evidence type="ECO:0000256" key="1">
    <source>
        <dbReference type="ARBA" id="ARBA00022723"/>
    </source>
</evidence>
<gene>
    <name evidence="3" type="ORF">HEB94_007726</name>
</gene>
<proteinExistence type="predicted"/>
<dbReference type="AlphaFoldDB" id="A0A927RP92"/>
<evidence type="ECO:0000313" key="4">
    <source>
        <dbReference type="Proteomes" id="UP000638648"/>
    </source>
</evidence>
<organism evidence="3 4">
    <name type="scientific">Actinopolymorpha pittospori</name>
    <dbReference type="NCBI Taxonomy" id="648752"/>
    <lineage>
        <taxon>Bacteria</taxon>
        <taxon>Bacillati</taxon>
        <taxon>Actinomycetota</taxon>
        <taxon>Actinomycetes</taxon>
        <taxon>Propionibacteriales</taxon>
        <taxon>Actinopolymorphaceae</taxon>
        <taxon>Actinopolymorpha</taxon>
    </lineage>
</organism>
<dbReference type="GO" id="GO:0046872">
    <property type="term" value="F:metal ion binding"/>
    <property type="evidence" value="ECO:0007669"/>
    <property type="project" value="UniProtKB-KW"/>
</dbReference>
<dbReference type="Pfam" id="PF00903">
    <property type="entry name" value="Glyoxalase"/>
    <property type="match status" value="2"/>
</dbReference>
<dbReference type="Gene3D" id="3.10.180.10">
    <property type="entry name" value="2,3-Dihydroxybiphenyl 1,2-Dioxygenase, domain 1"/>
    <property type="match status" value="2"/>
</dbReference>
<dbReference type="PANTHER" id="PTHR43048">
    <property type="entry name" value="METHYLMALONYL-COA EPIMERASE"/>
    <property type="match status" value="1"/>
</dbReference>